<feature type="domain" description="DUF3502" evidence="3">
    <location>
        <begin position="443"/>
        <end position="510"/>
    </location>
</feature>
<reference evidence="5" key="1">
    <citation type="journal article" date="2019" name="Int. J. Syst. Evol. Microbiol.">
        <title>The Global Catalogue of Microorganisms (GCM) 10K type strain sequencing project: providing services to taxonomists for standard genome sequencing and annotation.</title>
        <authorList>
            <consortium name="The Broad Institute Genomics Platform"/>
            <consortium name="The Broad Institute Genome Sequencing Center for Infectious Disease"/>
            <person name="Wu L."/>
            <person name="Ma J."/>
        </authorList>
    </citation>
    <scope>NUCLEOTIDE SEQUENCE [LARGE SCALE GENOMIC DNA]</scope>
    <source>
        <strain evidence="5">CCUG 49571</strain>
    </source>
</reference>
<feature type="region of interest" description="Disordered" evidence="1">
    <location>
        <begin position="34"/>
        <end position="53"/>
    </location>
</feature>
<organism evidence="4 5">
    <name type="scientific">Cohnella hongkongensis</name>
    <dbReference type="NCBI Taxonomy" id="178337"/>
    <lineage>
        <taxon>Bacteria</taxon>
        <taxon>Bacillati</taxon>
        <taxon>Bacillota</taxon>
        <taxon>Bacilli</taxon>
        <taxon>Bacillales</taxon>
        <taxon>Paenibacillaceae</taxon>
        <taxon>Cohnella</taxon>
    </lineage>
</organism>
<dbReference type="EMBL" id="JBHSEP010000006">
    <property type="protein sequence ID" value="MFC4598768.1"/>
    <property type="molecule type" value="Genomic_DNA"/>
</dbReference>
<protein>
    <submittedName>
        <fullName evidence="4">ABC transporter substrate-binding protein</fullName>
    </submittedName>
</protein>
<gene>
    <name evidence="4" type="ORF">ACFO3S_11020</name>
</gene>
<dbReference type="PANTHER" id="PTHR43649">
    <property type="entry name" value="ARABINOSE-BINDING PROTEIN-RELATED"/>
    <property type="match status" value="1"/>
</dbReference>
<evidence type="ECO:0000256" key="2">
    <source>
        <dbReference type="SAM" id="SignalP"/>
    </source>
</evidence>
<evidence type="ECO:0000259" key="3">
    <source>
        <dbReference type="Pfam" id="PF12010"/>
    </source>
</evidence>
<evidence type="ECO:0000313" key="5">
    <source>
        <dbReference type="Proteomes" id="UP001596028"/>
    </source>
</evidence>
<keyword evidence="5" id="KW-1185">Reference proteome</keyword>
<dbReference type="SUPFAM" id="SSF53850">
    <property type="entry name" value="Periplasmic binding protein-like II"/>
    <property type="match status" value="1"/>
</dbReference>
<dbReference type="RefSeq" id="WP_378095348.1">
    <property type="nucleotide sequence ID" value="NZ_JBHSEP010000006.1"/>
</dbReference>
<evidence type="ECO:0000313" key="4">
    <source>
        <dbReference type="EMBL" id="MFC4598768.1"/>
    </source>
</evidence>
<sequence>MKRRRKLGLAALLLWTVCILSMLAACAGKEEAGGASQTGAPSAESGAESPAAAGGDLKPVELSWYLPFGQIPARLQEIEDAVNRITKSKINATVRIKAVNDYSTKMNTVLASGEPVDILWTSNWSFSYVENQQKGAFLALDELLDQYAPEVKSSMPQFVWDATKIQGKIYGVPNYQIVTNQEFLGVQNRFLEKYNFDPSVVKKPEDIEPLLEKIKAGEGKNVIPFTSDRRGKFIAMPHTFGLEFIMSNTVGAIRWSEPTQVIDFYNSPEYERYLDMIHRWYDKGYINEDAPTLKSTTDISRSGKEATWYHNVLTPGNESNVKLNNGGYDVTFVPMTEVFAGTNTITSTMQAISSSSKNPERAMMFINLINTDKELYNLLCYGIEGTDYTKNADNTIKLNKESGYYVNSNWIFGNTFNALLVEGQKQENLDKVKQNNEAAAPSPIIGFQFLTGPVLAEVANVNSVIDQYGPGLNTGAIDPKEKLAEFRSKLAAAGMDKIIAEMQKQLDEFYRTKG</sequence>
<dbReference type="Proteomes" id="UP001596028">
    <property type="component" value="Unassembled WGS sequence"/>
</dbReference>
<feature type="signal peptide" evidence="2">
    <location>
        <begin position="1"/>
        <end position="24"/>
    </location>
</feature>
<name>A0ABV9FC04_9BACL</name>
<dbReference type="PROSITE" id="PS51257">
    <property type="entry name" value="PROKAR_LIPOPROTEIN"/>
    <property type="match status" value="1"/>
</dbReference>
<evidence type="ECO:0000256" key="1">
    <source>
        <dbReference type="SAM" id="MobiDB-lite"/>
    </source>
</evidence>
<comment type="caution">
    <text evidence="4">The sequence shown here is derived from an EMBL/GenBank/DDBJ whole genome shotgun (WGS) entry which is preliminary data.</text>
</comment>
<feature type="chain" id="PRO_5045573950" evidence="2">
    <location>
        <begin position="25"/>
        <end position="514"/>
    </location>
</feature>
<keyword evidence="2" id="KW-0732">Signal</keyword>
<dbReference type="PANTHER" id="PTHR43649:SF17">
    <property type="entry name" value="ABC TRANSPORTER SOLUTE BINDING PROTEIN-SUGAR TRANSPORT"/>
    <property type="match status" value="1"/>
</dbReference>
<dbReference type="Pfam" id="PF12010">
    <property type="entry name" value="DUF3502"/>
    <property type="match status" value="1"/>
</dbReference>
<proteinExistence type="predicted"/>
<accession>A0ABV9FC04</accession>
<dbReference type="Gene3D" id="3.40.190.10">
    <property type="entry name" value="Periplasmic binding protein-like II"/>
    <property type="match status" value="2"/>
</dbReference>
<dbReference type="InterPro" id="IPR050490">
    <property type="entry name" value="Bact_solute-bd_prot1"/>
</dbReference>
<dbReference type="InterPro" id="IPR022627">
    <property type="entry name" value="DUF3502"/>
</dbReference>